<evidence type="ECO:0000313" key="11">
    <source>
        <dbReference type="Proteomes" id="UP000176389"/>
    </source>
</evidence>
<keyword evidence="2 9" id="KW-0813">Transport</keyword>
<dbReference type="STRING" id="1802596.A2Z11_04075"/>
<dbReference type="PANTHER" id="PTHR33910:SF1">
    <property type="entry name" value="PROTEIN TRANSLOCASE SUBUNIT SECE"/>
    <property type="match status" value="1"/>
</dbReference>
<reference evidence="10 11" key="1">
    <citation type="journal article" date="2016" name="Nat. Commun.">
        <title>Thousands of microbial genomes shed light on interconnected biogeochemical processes in an aquifer system.</title>
        <authorList>
            <person name="Anantharaman K."/>
            <person name="Brown C.T."/>
            <person name="Hug L.A."/>
            <person name="Sharon I."/>
            <person name="Castelle C.J."/>
            <person name="Probst A.J."/>
            <person name="Thomas B.C."/>
            <person name="Singh A."/>
            <person name="Wilkins M.J."/>
            <person name="Karaoz U."/>
            <person name="Brodie E.L."/>
            <person name="Williams K.H."/>
            <person name="Hubbard S.S."/>
            <person name="Banfield J.F."/>
        </authorList>
    </citation>
    <scope>NUCLEOTIDE SEQUENCE [LARGE SCALE GENOMIC DNA]</scope>
</reference>
<dbReference type="NCBIfam" id="TIGR00964">
    <property type="entry name" value="secE_bact"/>
    <property type="match status" value="1"/>
</dbReference>
<dbReference type="Pfam" id="PF00584">
    <property type="entry name" value="SecE"/>
    <property type="match status" value="1"/>
</dbReference>
<dbReference type="HAMAP" id="MF_00422">
    <property type="entry name" value="SecE"/>
    <property type="match status" value="1"/>
</dbReference>
<evidence type="ECO:0000256" key="4">
    <source>
        <dbReference type="ARBA" id="ARBA00022692"/>
    </source>
</evidence>
<comment type="subcellular location">
    <subcellularLocation>
        <location evidence="9">Cell membrane</location>
        <topology evidence="9">Single-pass membrane protein</topology>
    </subcellularLocation>
    <subcellularLocation>
        <location evidence="1">Membrane</location>
    </subcellularLocation>
</comment>
<comment type="function">
    <text evidence="9">Essential subunit of the Sec protein translocation channel SecYEG. Clamps together the 2 halves of SecY. May contact the channel plug during translocation.</text>
</comment>
<comment type="subunit">
    <text evidence="9">Component of the Sec protein translocase complex. Heterotrimer consisting of SecY, SecE and SecG subunits. The heterotrimers can form oligomers, although 1 heterotrimer is thought to be able to translocate proteins. Interacts with the ribosome. Interacts with SecDF, and other proteins may be involved. Interacts with SecA.</text>
</comment>
<evidence type="ECO:0000256" key="1">
    <source>
        <dbReference type="ARBA" id="ARBA00004370"/>
    </source>
</evidence>
<evidence type="ECO:0000313" key="10">
    <source>
        <dbReference type="EMBL" id="OGY26043.1"/>
    </source>
</evidence>
<evidence type="ECO:0000256" key="2">
    <source>
        <dbReference type="ARBA" id="ARBA00022448"/>
    </source>
</evidence>
<comment type="caution">
    <text evidence="10">The sequence shown here is derived from an EMBL/GenBank/DDBJ whole genome shotgun (WGS) entry which is preliminary data.</text>
</comment>
<dbReference type="Gene3D" id="1.20.5.1030">
    <property type="entry name" value="Preprotein translocase secy subunit"/>
    <property type="match status" value="1"/>
</dbReference>
<evidence type="ECO:0000256" key="9">
    <source>
        <dbReference type="HAMAP-Rule" id="MF_00422"/>
    </source>
</evidence>
<dbReference type="Proteomes" id="UP000176389">
    <property type="component" value="Unassembled WGS sequence"/>
</dbReference>
<dbReference type="GO" id="GO:0065002">
    <property type="term" value="P:intracellular protein transmembrane transport"/>
    <property type="evidence" value="ECO:0007669"/>
    <property type="project" value="UniProtKB-UniRule"/>
</dbReference>
<evidence type="ECO:0000256" key="8">
    <source>
        <dbReference type="ARBA" id="ARBA00023136"/>
    </source>
</evidence>
<evidence type="ECO:0000256" key="6">
    <source>
        <dbReference type="ARBA" id="ARBA00022989"/>
    </source>
</evidence>
<dbReference type="PANTHER" id="PTHR33910">
    <property type="entry name" value="PROTEIN TRANSLOCASE SUBUNIT SECE"/>
    <property type="match status" value="1"/>
</dbReference>
<comment type="similarity">
    <text evidence="9">Belongs to the SecE/SEC61-gamma family.</text>
</comment>
<dbReference type="InterPro" id="IPR005807">
    <property type="entry name" value="SecE_bac"/>
</dbReference>
<dbReference type="EMBL" id="MHCS01000033">
    <property type="protein sequence ID" value="OGY26043.1"/>
    <property type="molecule type" value="Genomic_DNA"/>
</dbReference>
<accession>A0A1G1WEC9</accession>
<gene>
    <name evidence="9" type="primary">secE</name>
    <name evidence="10" type="ORF">A2Z11_04075</name>
</gene>
<dbReference type="AlphaFoldDB" id="A0A1G1WEC9"/>
<evidence type="ECO:0000256" key="3">
    <source>
        <dbReference type="ARBA" id="ARBA00022475"/>
    </source>
</evidence>
<name>A0A1G1WEC9_9BACT</name>
<dbReference type="PROSITE" id="PS01067">
    <property type="entry name" value="SECE_SEC61G"/>
    <property type="match status" value="1"/>
</dbReference>
<dbReference type="GO" id="GO:0043952">
    <property type="term" value="P:protein transport by the Sec complex"/>
    <property type="evidence" value="ECO:0007669"/>
    <property type="project" value="UniProtKB-UniRule"/>
</dbReference>
<dbReference type="GO" id="GO:0008320">
    <property type="term" value="F:protein transmembrane transporter activity"/>
    <property type="evidence" value="ECO:0007669"/>
    <property type="project" value="UniProtKB-UniRule"/>
</dbReference>
<keyword evidence="6 9" id="KW-1133">Transmembrane helix</keyword>
<organism evidence="10 11">
    <name type="scientific">Candidatus Woykebacteria bacterium RBG_16_43_9</name>
    <dbReference type="NCBI Taxonomy" id="1802596"/>
    <lineage>
        <taxon>Bacteria</taxon>
        <taxon>Candidatus Woykeibacteriota</taxon>
    </lineage>
</organism>
<keyword evidence="8 9" id="KW-0472">Membrane</keyword>
<sequence>MSKVISYFSQVWEELSKVTWPTRAEAIKMTLTVLIASVIIAIFIGGLDLVLTKFIGKVLSL</sequence>
<keyword evidence="3 9" id="KW-1003">Cell membrane</keyword>
<dbReference type="InterPro" id="IPR038379">
    <property type="entry name" value="SecE_sf"/>
</dbReference>
<protein>
    <recommendedName>
        <fullName evidence="9">Protein translocase subunit SecE</fullName>
    </recommendedName>
</protein>
<proteinExistence type="inferred from homology"/>
<evidence type="ECO:0000256" key="5">
    <source>
        <dbReference type="ARBA" id="ARBA00022927"/>
    </source>
</evidence>
<dbReference type="GO" id="GO:0006605">
    <property type="term" value="P:protein targeting"/>
    <property type="evidence" value="ECO:0007669"/>
    <property type="project" value="UniProtKB-UniRule"/>
</dbReference>
<keyword evidence="5 9" id="KW-0653">Protein transport</keyword>
<feature type="transmembrane region" description="Helical" evidence="9">
    <location>
        <begin position="29"/>
        <end position="51"/>
    </location>
</feature>
<dbReference type="InterPro" id="IPR001901">
    <property type="entry name" value="Translocase_SecE/Sec61-g"/>
</dbReference>
<dbReference type="GO" id="GO:0009306">
    <property type="term" value="P:protein secretion"/>
    <property type="evidence" value="ECO:0007669"/>
    <property type="project" value="UniProtKB-UniRule"/>
</dbReference>
<evidence type="ECO:0000256" key="7">
    <source>
        <dbReference type="ARBA" id="ARBA00023010"/>
    </source>
</evidence>
<keyword evidence="4 9" id="KW-0812">Transmembrane</keyword>
<dbReference type="GO" id="GO:0005886">
    <property type="term" value="C:plasma membrane"/>
    <property type="evidence" value="ECO:0007669"/>
    <property type="project" value="UniProtKB-SubCell"/>
</dbReference>
<keyword evidence="7 9" id="KW-0811">Translocation</keyword>